<feature type="transmembrane region" description="Helical" evidence="6">
    <location>
        <begin position="237"/>
        <end position="265"/>
    </location>
</feature>
<keyword evidence="4 6" id="KW-1133">Transmembrane helix</keyword>
<dbReference type="Pfam" id="PF02361">
    <property type="entry name" value="CbiQ"/>
    <property type="match status" value="1"/>
</dbReference>
<evidence type="ECO:0000256" key="1">
    <source>
        <dbReference type="ARBA" id="ARBA00004651"/>
    </source>
</evidence>
<evidence type="ECO:0000256" key="6">
    <source>
        <dbReference type="SAM" id="Phobius"/>
    </source>
</evidence>
<dbReference type="PANTHER" id="PTHR43723">
    <property type="entry name" value="COBALT TRANSPORT PROTEIN CBIQ"/>
    <property type="match status" value="1"/>
</dbReference>
<keyword evidence="3 6" id="KW-0812">Transmembrane</keyword>
<dbReference type="PANTHER" id="PTHR43723:SF1">
    <property type="entry name" value="COBALT TRANSPORT PROTEIN CBIQ"/>
    <property type="match status" value="1"/>
</dbReference>
<dbReference type="InterPro" id="IPR003339">
    <property type="entry name" value="ABC/ECF_trnsptr_transmembrane"/>
</dbReference>
<dbReference type="InterPro" id="IPR052770">
    <property type="entry name" value="Cobalt_transport_CbiQ"/>
</dbReference>
<feature type="transmembrane region" description="Helical" evidence="6">
    <location>
        <begin position="63"/>
        <end position="87"/>
    </location>
</feature>
<comment type="caution">
    <text evidence="7">The sequence shown here is derived from an EMBL/GenBank/DDBJ whole genome shotgun (WGS) entry which is preliminary data.</text>
</comment>
<evidence type="ECO:0000256" key="3">
    <source>
        <dbReference type="ARBA" id="ARBA00022692"/>
    </source>
</evidence>
<feature type="transmembrane region" description="Helical" evidence="6">
    <location>
        <begin position="23"/>
        <end position="51"/>
    </location>
</feature>
<proteinExistence type="predicted"/>
<dbReference type="CDD" id="cd16914">
    <property type="entry name" value="EcfT"/>
    <property type="match status" value="1"/>
</dbReference>
<accession>A0ABS2E947</accession>
<keyword evidence="8" id="KW-1185">Reference proteome</keyword>
<dbReference type="EMBL" id="JACLYY010000007">
    <property type="protein sequence ID" value="MBM6738143.1"/>
    <property type="molecule type" value="Genomic_DNA"/>
</dbReference>
<sequence length="266" mass="29300">MLEIDKLCYTSKLRYVNAGEKCFFSLASVILCIVSRSVPAALLLLIASTYLTVRKGGISIKRWLRYMTLPLTFLLLGTGAILVNISRTPLDAFALPVGSLYLTGSRAGVLQAAQLILTALSSVSALFFLSFNTPMTDILGVLKACRLPRLLIELMMLTYRFIFLLLENASAMLLSQDARLGNRDLRTAFRSRGMLASMLFIRAMRQAGSLYDAMEARCYDGQIRVLEEQHPPRRREILSIAVFEAVLLLLALLPFAAGAAGAGAWL</sequence>
<evidence type="ECO:0000256" key="4">
    <source>
        <dbReference type="ARBA" id="ARBA00022989"/>
    </source>
</evidence>
<reference evidence="7 8" key="1">
    <citation type="journal article" date="2021" name="Sci. Rep.">
        <title>The distribution of antibiotic resistance genes in chicken gut microbiota commensals.</title>
        <authorList>
            <person name="Juricova H."/>
            <person name="Matiasovicova J."/>
            <person name="Kubasova T."/>
            <person name="Cejkova D."/>
            <person name="Rychlik I."/>
        </authorList>
    </citation>
    <scope>NUCLEOTIDE SEQUENCE [LARGE SCALE GENOMIC DNA]</scope>
    <source>
        <strain evidence="7 8">An773</strain>
    </source>
</reference>
<dbReference type="NCBIfam" id="TIGR02454">
    <property type="entry name" value="ECF_T_CbiQ"/>
    <property type="match status" value="1"/>
</dbReference>
<comment type="subcellular location">
    <subcellularLocation>
        <location evidence="1">Cell membrane</location>
        <topology evidence="1">Multi-pass membrane protein</topology>
    </subcellularLocation>
</comment>
<protein>
    <submittedName>
        <fullName evidence="7">Cobalt ECF transporter T component CbiQ</fullName>
    </submittedName>
</protein>
<feature type="transmembrane region" description="Helical" evidence="6">
    <location>
        <begin position="107"/>
        <end position="129"/>
    </location>
</feature>
<dbReference type="InterPro" id="IPR012809">
    <property type="entry name" value="ECF_CbiQ"/>
</dbReference>
<organism evidence="7 8">
    <name type="scientific">Faecalicatena fissicatena</name>
    <dbReference type="NCBI Taxonomy" id="290055"/>
    <lineage>
        <taxon>Bacteria</taxon>
        <taxon>Bacillati</taxon>
        <taxon>Bacillota</taxon>
        <taxon>Clostridia</taxon>
        <taxon>Lachnospirales</taxon>
        <taxon>Lachnospiraceae</taxon>
        <taxon>Faecalicatena</taxon>
    </lineage>
</organism>
<dbReference type="RefSeq" id="WP_191493855.1">
    <property type="nucleotide sequence ID" value="NZ_JACLYY010000007.1"/>
</dbReference>
<evidence type="ECO:0000313" key="8">
    <source>
        <dbReference type="Proteomes" id="UP000716906"/>
    </source>
</evidence>
<dbReference type="Proteomes" id="UP000716906">
    <property type="component" value="Unassembled WGS sequence"/>
</dbReference>
<keyword evidence="5 6" id="KW-0472">Membrane</keyword>
<evidence type="ECO:0000256" key="5">
    <source>
        <dbReference type="ARBA" id="ARBA00023136"/>
    </source>
</evidence>
<name>A0ABS2E947_9FIRM</name>
<evidence type="ECO:0000256" key="2">
    <source>
        <dbReference type="ARBA" id="ARBA00022475"/>
    </source>
</evidence>
<gene>
    <name evidence="7" type="primary">cbiQ</name>
    <name evidence="7" type="ORF">H7U36_08540</name>
</gene>
<evidence type="ECO:0000313" key="7">
    <source>
        <dbReference type="EMBL" id="MBM6738143.1"/>
    </source>
</evidence>
<keyword evidence="2" id="KW-1003">Cell membrane</keyword>